<dbReference type="Gene3D" id="3.30.70.1320">
    <property type="entry name" value="Multidrug efflux transporter AcrB pore domain like"/>
    <property type="match status" value="1"/>
</dbReference>
<dbReference type="SUPFAM" id="SSF82693">
    <property type="entry name" value="Multidrug efflux transporter AcrB pore domain, PN1, PN2, PC1 and PC2 subdomains"/>
    <property type="match status" value="3"/>
</dbReference>
<dbReference type="Gene3D" id="3.30.70.1440">
    <property type="entry name" value="Multidrug efflux transporter AcrB pore domain"/>
    <property type="match status" value="1"/>
</dbReference>
<feature type="transmembrane region" description="Helical" evidence="1">
    <location>
        <begin position="866"/>
        <end position="885"/>
    </location>
</feature>
<comment type="caution">
    <text evidence="2">The sequence shown here is derived from an EMBL/GenBank/DDBJ whole genome shotgun (WGS) entry which is preliminary data.</text>
</comment>
<dbReference type="SUPFAM" id="SSF82866">
    <property type="entry name" value="Multidrug efflux transporter AcrB transmembrane domain"/>
    <property type="match status" value="2"/>
</dbReference>
<dbReference type="SUPFAM" id="SSF82714">
    <property type="entry name" value="Multidrug efflux transporter AcrB TolC docking domain, DN and DC subdomains"/>
    <property type="match status" value="2"/>
</dbReference>
<feature type="transmembrane region" description="Helical" evidence="1">
    <location>
        <begin position="388"/>
        <end position="408"/>
    </location>
</feature>
<evidence type="ECO:0000313" key="3">
    <source>
        <dbReference type="Proteomes" id="UP000290218"/>
    </source>
</evidence>
<dbReference type="Pfam" id="PF00873">
    <property type="entry name" value="ACR_tran"/>
    <property type="match status" value="2"/>
</dbReference>
<dbReference type="PANTHER" id="PTHR32063">
    <property type="match status" value="1"/>
</dbReference>
<feature type="transmembrane region" description="Helical" evidence="1">
    <location>
        <begin position="938"/>
        <end position="957"/>
    </location>
</feature>
<dbReference type="OrthoDB" id="9757876at2"/>
<dbReference type="GO" id="GO:0042910">
    <property type="term" value="F:xenobiotic transmembrane transporter activity"/>
    <property type="evidence" value="ECO:0007669"/>
    <property type="project" value="TreeGrafter"/>
</dbReference>
<feature type="transmembrane region" description="Helical" evidence="1">
    <location>
        <begin position="994"/>
        <end position="1014"/>
    </location>
</feature>
<dbReference type="PRINTS" id="PR00702">
    <property type="entry name" value="ACRIFLAVINRP"/>
</dbReference>
<feature type="transmembrane region" description="Helical" evidence="1">
    <location>
        <begin position="565"/>
        <end position="587"/>
    </location>
</feature>
<keyword evidence="1" id="KW-1133">Transmembrane helix</keyword>
<dbReference type="EMBL" id="SDHX01000001">
    <property type="protein sequence ID" value="RXK54469.1"/>
    <property type="molecule type" value="Genomic_DNA"/>
</dbReference>
<keyword evidence="1" id="KW-0472">Membrane</keyword>
<feature type="transmembrane region" description="Helical" evidence="1">
    <location>
        <begin position="469"/>
        <end position="489"/>
    </location>
</feature>
<feature type="transmembrane region" description="Helical" evidence="1">
    <location>
        <begin position="363"/>
        <end position="382"/>
    </location>
</feature>
<feature type="transmembrane region" description="Helical" evidence="1">
    <location>
        <begin position="1061"/>
        <end position="1081"/>
    </location>
</feature>
<dbReference type="PANTHER" id="PTHR32063:SF16">
    <property type="entry name" value="CATION EFFLUX SYSTEM (ACRB_ACRD_ACRF FAMILY)"/>
    <property type="match status" value="1"/>
</dbReference>
<feature type="transmembrane region" description="Helical" evidence="1">
    <location>
        <begin position="964"/>
        <end position="988"/>
    </location>
</feature>
<sequence length="1109" mass="120744">MSAPAQPPPHGFAGRLAEMFTDSRLTPLAVVASLLLGLFAVIMLPREEEPQIKVPMVDVLVGMPGATAREVENRVTRPMEKLLWEIPGVEYLYSTSRPGSSLVIVRFKVGSDLEQSLVRLTQKLSANYDRIPPGVSAPLIKPRTIDDVPVAAVTLHSTTHDHLALRRLAAQLDDAIKALPDVAETTLIGGVRRQLRVQVDPVKLASRQLTLDDLAAALRAANARSQDGALTTANRNLLIETGGYFRDATDVANLVLGVSQDRPIFLRDVAEITDGPAEPTDYVLFGRGTHASSIENQNSKIVNFEEAAVTLSIAKRPGANAVTVVHSVEDTVNRLRGVLLPADVGVTFTRDYGATASEKSNELLLHMGIAVFGVALLILFFLGWRESLVVLLAIPVTLGLTLLVFYLYGYTLNRITLFALIFSIGILVDDAIVVVENIVRHQRLPSACGKSLHQIAVEAVSEVGNPTVLATWAVIAAVLPMAFVGGLMGPYMRPIPIGASAAMLFSLVVAFTVTPWAALRVLGRHAPKVSAAHAADLHDEAPDTFFTRLYHRIMDPMIARARWRWGFLGFVAVLLLGAMALVPTGFVKVKMLPFDNKSEFQIILDTPEGTTLEETTRLARELAAALRTEPEVRDYQIYAGTASPFNFNGLVRHYFMRRGPNVADIQVNLRPKHERSAQSHDIAERVRPTLSALAAKHGATLAVAEVPPGPPVLQTLVAEIYGPAEESRLALATRVKEIFTRTEGVVDIDWYVEAQQPTVHLRVDRTKAALHGISVATISRTIQTAISGAKVDLLHQPLDREDVDLVLELPRALRSRPEDLLSIQLRSDHDDIIRAGERPLVPLGELVTLQRTDGERNLYRKNLRPVTYVTADVAGAVASPAYALFAMNRELAKLDGRAFGGTSPEIPLYHLNMPDTDLEPAIKWDGEWHVTLEVFRDLGLAFAAVCILIYMLMVGWFKSYLTPFLIMIVIPLSLIGILPAHAAMGAFFTATSMIGFMAGAGIVVRNSIILVDFIELRRSQGLRLAEAVVEAGAVRFRPMLLTALAVIVGASVILADPIFQGLALSLMAGEVASLLISRFAVPILYYMMNIRHDPVAGATRADCPVPPAT</sequence>
<dbReference type="InterPro" id="IPR027463">
    <property type="entry name" value="AcrB_DN_DC_subdom"/>
</dbReference>
<gene>
    <name evidence="2" type="ORF">ESB00_00795</name>
</gene>
<dbReference type="Gene3D" id="3.30.70.1430">
    <property type="entry name" value="Multidrug efflux transporter AcrB pore domain"/>
    <property type="match status" value="2"/>
</dbReference>
<accession>A0A4V1M680</accession>
<keyword evidence="1" id="KW-0812">Transmembrane</keyword>
<protein>
    <submittedName>
        <fullName evidence="2">Efflux RND transporter permease subunit</fullName>
    </submittedName>
</protein>
<dbReference type="RefSeq" id="WP_129045834.1">
    <property type="nucleotide sequence ID" value="NZ_SDHX01000001.1"/>
</dbReference>
<keyword evidence="3" id="KW-1185">Reference proteome</keyword>
<dbReference type="AlphaFoldDB" id="A0A4V1M680"/>
<feature type="transmembrane region" description="Helical" evidence="1">
    <location>
        <begin position="501"/>
        <end position="519"/>
    </location>
</feature>
<dbReference type="Gene3D" id="3.30.2090.10">
    <property type="entry name" value="Multidrug efflux transporter AcrB TolC docking domain, DN and DC subdomains"/>
    <property type="match status" value="2"/>
</dbReference>
<feature type="transmembrane region" description="Helical" evidence="1">
    <location>
        <begin position="415"/>
        <end position="435"/>
    </location>
</feature>
<name>A0A4V1M680_9BACT</name>
<dbReference type="Gene3D" id="1.20.1640.10">
    <property type="entry name" value="Multidrug efflux transporter AcrB transmembrane domain"/>
    <property type="match status" value="2"/>
</dbReference>
<reference evidence="2 3" key="1">
    <citation type="submission" date="2019-01" db="EMBL/GenBank/DDBJ databases">
        <title>Lacunisphaera sp. strain TWA-58.</title>
        <authorList>
            <person name="Chen W.-M."/>
        </authorList>
    </citation>
    <scope>NUCLEOTIDE SEQUENCE [LARGE SCALE GENOMIC DNA]</scope>
    <source>
        <strain evidence="2 3">TWA-58</strain>
    </source>
</reference>
<evidence type="ECO:0000313" key="2">
    <source>
        <dbReference type="EMBL" id="RXK54469.1"/>
    </source>
</evidence>
<feature type="transmembrane region" description="Helical" evidence="1">
    <location>
        <begin position="1034"/>
        <end position="1055"/>
    </location>
</feature>
<organism evidence="2 3">
    <name type="scientific">Oleiharenicola lentus</name>
    <dbReference type="NCBI Taxonomy" id="2508720"/>
    <lineage>
        <taxon>Bacteria</taxon>
        <taxon>Pseudomonadati</taxon>
        <taxon>Verrucomicrobiota</taxon>
        <taxon>Opitutia</taxon>
        <taxon>Opitutales</taxon>
        <taxon>Opitutaceae</taxon>
        <taxon>Oleiharenicola</taxon>
    </lineage>
</organism>
<dbReference type="GO" id="GO:0005886">
    <property type="term" value="C:plasma membrane"/>
    <property type="evidence" value="ECO:0007669"/>
    <property type="project" value="TreeGrafter"/>
</dbReference>
<dbReference type="InterPro" id="IPR001036">
    <property type="entry name" value="Acrflvin-R"/>
</dbReference>
<proteinExistence type="predicted"/>
<feature type="transmembrane region" description="Helical" evidence="1">
    <location>
        <begin position="25"/>
        <end position="44"/>
    </location>
</feature>
<dbReference type="Proteomes" id="UP000290218">
    <property type="component" value="Unassembled WGS sequence"/>
</dbReference>
<evidence type="ECO:0000256" key="1">
    <source>
        <dbReference type="SAM" id="Phobius"/>
    </source>
</evidence>